<evidence type="ECO:0000259" key="1">
    <source>
        <dbReference type="Pfam" id="PF03171"/>
    </source>
</evidence>
<dbReference type="Proteomes" id="UP001050691">
    <property type="component" value="Unassembled WGS sequence"/>
</dbReference>
<comment type="caution">
    <text evidence="3">The sequence shown here is derived from an EMBL/GenBank/DDBJ whole genome shotgun (WGS) entry which is preliminary data.</text>
</comment>
<protein>
    <recommendedName>
        <fullName evidence="5">Clavaminate synthase-like protein</fullName>
    </recommendedName>
</protein>
<keyword evidence="4" id="KW-1185">Reference proteome</keyword>
<gene>
    <name evidence="3" type="ORF">Clacol_003166</name>
</gene>
<dbReference type="AlphaFoldDB" id="A0AAV5A8Q9"/>
<proteinExistence type="predicted"/>
<sequence length="325" mass="36357">MPVSAYPPFPDNVPTHSLVIIDYKLIKTRDSIEIERLWEAATSLEIDFRSLKNHGTDKEVNDMFDLSAKYMALPLDEKMEFTQGHDGYKCLGSNQIEASGVRDSNEIFNISQDDAFSYPSITHRTYPTLINNAMRGVIIPFTRKSVEVTKTLIDVFNGKLGLAPDELGKRHSMTEHSKNETRFIRVPPNLNMSRKALGHHTDFGSLPIPGHAICNIGDALHILSGGILRSNIHRVLSPPGDQSTFERYSIVFFLRPGNSVLLGALSKESSLIRAAVDHAVEPKKFNTGTTAGEWHSRRVKYRRAVNLQKDQQLWAAGQGTEGKVY</sequence>
<evidence type="ECO:0000313" key="3">
    <source>
        <dbReference type="EMBL" id="GJJ08946.1"/>
    </source>
</evidence>
<feature type="domain" description="Isopenicillin N synthase-like Fe(2+) 2OG dioxygenase" evidence="1">
    <location>
        <begin position="207"/>
        <end position="256"/>
    </location>
</feature>
<dbReference type="SUPFAM" id="SSF51197">
    <property type="entry name" value="Clavaminate synthase-like"/>
    <property type="match status" value="1"/>
</dbReference>
<dbReference type="Gene3D" id="2.60.120.330">
    <property type="entry name" value="B-lactam Antibiotic, Isopenicillin N Synthase, Chain"/>
    <property type="match status" value="2"/>
</dbReference>
<feature type="domain" description="Non-haem dioxygenase N-terminal" evidence="2">
    <location>
        <begin position="33"/>
        <end position="116"/>
    </location>
</feature>
<name>A0AAV5A8Q9_9AGAM</name>
<organism evidence="3 4">
    <name type="scientific">Clathrus columnatus</name>
    <dbReference type="NCBI Taxonomy" id="1419009"/>
    <lineage>
        <taxon>Eukaryota</taxon>
        <taxon>Fungi</taxon>
        <taxon>Dikarya</taxon>
        <taxon>Basidiomycota</taxon>
        <taxon>Agaricomycotina</taxon>
        <taxon>Agaricomycetes</taxon>
        <taxon>Phallomycetidae</taxon>
        <taxon>Phallales</taxon>
        <taxon>Clathraceae</taxon>
        <taxon>Clathrus</taxon>
    </lineage>
</organism>
<evidence type="ECO:0000313" key="4">
    <source>
        <dbReference type="Proteomes" id="UP001050691"/>
    </source>
</evidence>
<dbReference type="EMBL" id="BPWL01000003">
    <property type="protein sequence ID" value="GJJ08946.1"/>
    <property type="molecule type" value="Genomic_DNA"/>
</dbReference>
<accession>A0AAV5A8Q9</accession>
<dbReference type="InterPro" id="IPR027443">
    <property type="entry name" value="IPNS-like_sf"/>
</dbReference>
<evidence type="ECO:0008006" key="5">
    <source>
        <dbReference type="Google" id="ProtNLM"/>
    </source>
</evidence>
<reference evidence="3" key="1">
    <citation type="submission" date="2021-10" db="EMBL/GenBank/DDBJ databases">
        <title>De novo Genome Assembly of Clathrus columnatus (Basidiomycota, Fungi) Using Illumina and Nanopore Sequence Data.</title>
        <authorList>
            <person name="Ogiso-Tanaka E."/>
            <person name="Itagaki H."/>
            <person name="Hosoya T."/>
            <person name="Hosaka K."/>
        </authorList>
    </citation>
    <scope>NUCLEOTIDE SEQUENCE</scope>
    <source>
        <strain evidence="3">MO-923</strain>
    </source>
</reference>
<dbReference type="Pfam" id="PF03171">
    <property type="entry name" value="2OG-FeII_Oxy"/>
    <property type="match status" value="1"/>
</dbReference>
<dbReference type="InterPro" id="IPR044861">
    <property type="entry name" value="IPNS-like_FE2OG_OXY"/>
</dbReference>
<dbReference type="PANTHER" id="PTHR47990">
    <property type="entry name" value="2-OXOGLUTARATE (2OG) AND FE(II)-DEPENDENT OXYGENASE SUPERFAMILY PROTEIN-RELATED"/>
    <property type="match status" value="1"/>
</dbReference>
<dbReference type="InterPro" id="IPR050231">
    <property type="entry name" value="Iron_ascorbate_oxido_reductase"/>
</dbReference>
<dbReference type="InterPro" id="IPR026992">
    <property type="entry name" value="DIOX_N"/>
</dbReference>
<evidence type="ECO:0000259" key="2">
    <source>
        <dbReference type="Pfam" id="PF14226"/>
    </source>
</evidence>
<dbReference type="Pfam" id="PF14226">
    <property type="entry name" value="DIOX_N"/>
    <property type="match status" value="1"/>
</dbReference>